<proteinExistence type="predicted"/>
<gene>
    <name evidence="2" type="ORF">GCM10023258_21370</name>
</gene>
<dbReference type="Proteomes" id="UP001500427">
    <property type="component" value="Unassembled WGS sequence"/>
</dbReference>
<evidence type="ECO:0000259" key="1">
    <source>
        <dbReference type="Pfam" id="PF00656"/>
    </source>
</evidence>
<comment type="caution">
    <text evidence="2">The sequence shown here is derived from an EMBL/GenBank/DDBJ whole genome shotgun (WGS) entry which is preliminary data.</text>
</comment>
<dbReference type="EMBL" id="BAABIW010000014">
    <property type="protein sequence ID" value="GAA5027021.1"/>
    <property type="molecule type" value="Genomic_DNA"/>
</dbReference>
<name>A0ABP9JC50_9MICO</name>
<sequence length="291" mass="31464">MARKALCVGINEFESLPPTSWLNGCVNDANDVAAALRQLGFTARDTTVLTDAGATKRAVMTALEGLVSSAKAGDHLVFTFSSHGTQVPNEPGGDREPDDLDEAFACYDIRQQGDQWDRDTVIVDDELRDLFATVPTGVLLEVLLDTCHSGTGLKDLDEIMQAQLLGRRPRFLPPPTRAGLEQARSLRAVAPVRTVDRKALVELTRSRTAASKPVLFAACRPDQTASDATFDGRSNGAFTYLFLKALRADPAASRTDLLKTVTAGLKEGDFSQRSTLEGPVKSKKVGFGQLW</sequence>
<organism evidence="2 3">
    <name type="scientific">Terrabacter aeriphilus</name>
    <dbReference type="NCBI Taxonomy" id="515662"/>
    <lineage>
        <taxon>Bacteria</taxon>
        <taxon>Bacillati</taxon>
        <taxon>Actinomycetota</taxon>
        <taxon>Actinomycetes</taxon>
        <taxon>Micrococcales</taxon>
        <taxon>Intrasporangiaceae</taxon>
        <taxon>Terrabacter</taxon>
    </lineage>
</organism>
<evidence type="ECO:0000313" key="2">
    <source>
        <dbReference type="EMBL" id="GAA5027021.1"/>
    </source>
</evidence>
<accession>A0ABP9JC50</accession>
<reference evidence="3" key="1">
    <citation type="journal article" date="2019" name="Int. J. Syst. Evol. Microbiol.">
        <title>The Global Catalogue of Microorganisms (GCM) 10K type strain sequencing project: providing services to taxonomists for standard genome sequencing and annotation.</title>
        <authorList>
            <consortium name="The Broad Institute Genomics Platform"/>
            <consortium name="The Broad Institute Genome Sequencing Center for Infectious Disease"/>
            <person name="Wu L."/>
            <person name="Ma J."/>
        </authorList>
    </citation>
    <scope>NUCLEOTIDE SEQUENCE [LARGE SCALE GENOMIC DNA]</scope>
    <source>
        <strain evidence="3">JCM 17687</strain>
    </source>
</reference>
<dbReference type="PANTHER" id="PTHR48104:SF30">
    <property type="entry name" value="METACASPASE-1"/>
    <property type="match status" value="1"/>
</dbReference>
<dbReference type="Gene3D" id="3.40.50.12660">
    <property type="match status" value="1"/>
</dbReference>
<evidence type="ECO:0000313" key="3">
    <source>
        <dbReference type="Proteomes" id="UP001500427"/>
    </source>
</evidence>
<feature type="domain" description="Peptidase C14 caspase" evidence="1">
    <location>
        <begin position="3"/>
        <end position="276"/>
    </location>
</feature>
<protein>
    <submittedName>
        <fullName evidence="2">Caspase family protein</fullName>
    </submittedName>
</protein>
<dbReference type="RefSeq" id="WP_345507449.1">
    <property type="nucleotide sequence ID" value="NZ_BAABIW010000014.1"/>
</dbReference>
<keyword evidence="3" id="KW-1185">Reference proteome</keyword>
<dbReference type="InterPro" id="IPR029030">
    <property type="entry name" value="Caspase-like_dom_sf"/>
</dbReference>
<dbReference type="InterPro" id="IPR011600">
    <property type="entry name" value="Pept_C14_caspase"/>
</dbReference>
<dbReference type="InterPro" id="IPR050452">
    <property type="entry name" value="Metacaspase"/>
</dbReference>
<dbReference type="Pfam" id="PF00656">
    <property type="entry name" value="Peptidase_C14"/>
    <property type="match status" value="1"/>
</dbReference>
<dbReference type="SUPFAM" id="SSF52129">
    <property type="entry name" value="Caspase-like"/>
    <property type="match status" value="1"/>
</dbReference>
<dbReference type="PANTHER" id="PTHR48104">
    <property type="entry name" value="METACASPASE-4"/>
    <property type="match status" value="1"/>
</dbReference>